<keyword evidence="3" id="KW-0732">Signal</keyword>
<feature type="region of interest" description="Disordered" evidence="1">
    <location>
        <begin position="353"/>
        <end position="417"/>
    </location>
</feature>
<dbReference type="RefSeq" id="WP_230501499.1">
    <property type="nucleotide sequence ID" value="NZ_CAKJTJ010000012.1"/>
</dbReference>
<keyword evidence="6" id="KW-1185">Reference proteome</keyword>
<protein>
    <recommendedName>
        <fullName evidence="4">SGNH hydrolase-type esterase domain-containing protein</fullName>
    </recommendedName>
</protein>
<dbReference type="InterPro" id="IPR013830">
    <property type="entry name" value="SGNH_hydro"/>
</dbReference>
<feature type="compositionally biased region" description="Acidic residues" evidence="1">
    <location>
        <begin position="361"/>
        <end position="379"/>
    </location>
</feature>
<evidence type="ECO:0000256" key="2">
    <source>
        <dbReference type="SAM" id="Phobius"/>
    </source>
</evidence>
<dbReference type="SUPFAM" id="SSF52266">
    <property type="entry name" value="SGNH hydrolase"/>
    <property type="match status" value="1"/>
</dbReference>
<evidence type="ECO:0000313" key="6">
    <source>
        <dbReference type="Proteomes" id="UP000789833"/>
    </source>
</evidence>
<feature type="chain" id="PRO_5045554010" description="SGNH hydrolase-type esterase domain-containing protein" evidence="3">
    <location>
        <begin position="27"/>
        <end position="451"/>
    </location>
</feature>
<proteinExistence type="predicted"/>
<feature type="compositionally biased region" description="Basic and acidic residues" evidence="1">
    <location>
        <begin position="389"/>
        <end position="409"/>
    </location>
</feature>
<dbReference type="Gene3D" id="3.40.50.1110">
    <property type="entry name" value="SGNH hydrolase"/>
    <property type="match status" value="1"/>
</dbReference>
<reference evidence="5 6" key="1">
    <citation type="submission" date="2021-10" db="EMBL/GenBank/DDBJ databases">
        <authorList>
            <person name="Criscuolo A."/>
        </authorList>
    </citation>
    <scope>NUCLEOTIDE SEQUENCE [LARGE SCALE GENOMIC DNA]</scope>
    <source>
        <strain evidence="6">CIP 111883</strain>
    </source>
</reference>
<dbReference type="InterPro" id="IPR036514">
    <property type="entry name" value="SGNH_hydro_sf"/>
</dbReference>
<dbReference type="Proteomes" id="UP000789833">
    <property type="component" value="Unassembled WGS sequence"/>
</dbReference>
<keyword evidence="2" id="KW-1133">Transmembrane helix</keyword>
<keyword evidence="2" id="KW-0812">Transmembrane</keyword>
<sequence>MKLKHLSILFAVLLVFNLFTSTTVFAEAETKPKIVALGDSIPFGTSLPEQTLPFPHLLLNGQTDVINLSIPGLQTEGLLTQITTNSEAKAAIQSADIITLNISNNDLLQAADINAIRQALLAGESIDFDLVEANVTLAAQAAFSNVLQILAVLTTYNDDATILFYNLYNPFPYVDTEPEQTLHSFGESILSAVNPGFATIPNIFSNTIVLDAYGAFHGKQAEFVYAAPDIHPTPAGHKALASLADQALKGIFPPEHPEPEPEPEPQYDLVLSATLEGTAATINIDTKGQAPHTLMWLPGDREITDFIDNPDVNLLTNTFFEVTENGIYSVLALFHNDTTTPTAVLKKIEITNIVPPKGDPPTEEPPVEEEPPIEEPPVEEENKTPPPVKVDDKKDQGKKKPESKNESKKGNKLPNTATGANNYILWGSALFIAGIAVMTGLFYFRRKVTVY</sequence>
<feature type="domain" description="SGNH hydrolase-type esterase" evidence="4">
    <location>
        <begin position="36"/>
        <end position="239"/>
    </location>
</feature>
<feature type="signal peptide" evidence="3">
    <location>
        <begin position="1"/>
        <end position="26"/>
    </location>
</feature>
<evidence type="ECO:0000259" key="4">
    <source>
        <dbReference type="Pfam" id="PF13472"/>
    </source>
</evidence>
<dbReference type="Pfam" id="PF13472">
    <property type="entry name" value="Lipase_GDSL_2"/>
    <property type="match status" value="1"/>
</dbReference>
<gene>
    <name evidence="5" type="ORF">BACCIP111883_02386</name>
</gene>
<dbReference type="EMBL" id="CAKJTJ010000012">
    <property type="protein sequence ID" value="CAG9621613.1"/>
    <property type="molecule type" value="Genomic_DNA"/>
</dbReference>
<evidence type="ECO:0000256" key="3">
    <source>
        <dbReference type="SAM" id="SignalP"/>
    </source>
</evidence>
<evidence type="ECO:0000256" key="1">
    <source>
        <dbReference type="SAM" id="MobiDB-lite"/>
    </source>
</evidence>
<keyword evidence="2" id="KW-0472">Membrane</keyword>
<comment type="caution">
    <text evidence="5">The sequence shown here is derived from an EMBL/GenBank/DDBJ whole genome shotgun (WGS) entry which is preliminary data.</text>
</comment>
<organism evidence="5 6">
    <name type="scientific">Sutcliffiella rhizosphaerae</name>
    <dbReference type="NCBI Taxonomy" id="2880967"/>
    <lineage>
        <taxon>Bacteria</taxon>
        <taxon>Bacillati</taxon>
        <taxon>Bacillota</taxon>
        <taxon>Bacilli</taxon>
        <taxon>Bacillales</taxon>
        <taxon>Bacillaceae</taxon>
        <taxon>Sutcliffiella</taxon>
    </lineage>
</organism>
<feature type="transmembrane region" description="Helical" evidence="2">
    <location>
        <begin position="423"/>
        <end position="444"/>
    </location>
</feature>
<accession>A0ABN8A902</accession>
<evidence type="ECO:0000313" key="5">
    <source>
        <dbReference type="EMBL" id="CAG9621613.1"/>
    </source>
</evidence>
<name>A0ABN8A902_9BACI</name>